<dbReference type="Gene3D" id="3.40.50.300">
    <property type="entry name" value="P-loop containing nucleotide triphosphate hydrolases"/>
    <property type="match status" value="3"/>
</dbReference>
<dbReference type="PROSITE" id="PS51198">
    <property type="entry name" value="UVRD_HELICASE_ATP_BIND"/>
    <property type="match status" value="1"/>
</dbReference>
<feature type="binding site" evidence="5">
    <location>
        <begin position="208"/>
        <end position="215"/>
    </location>
    <ligand>
        <name>ATP</name>
        <dbReference type="ChEBI" id="CHEBI:30616"/>
    </ligand>
</feature>
<dbReference type="GO" id="GO:0005524">
    <property type="term" value="F:ATP binding"/>
    <property type="evidence" value="ECO:0007669"/>
    <property type="project" value="UniProtKB-UniRule"/>
</dbReference>
<sequence>MSNSSDTADIVEEQGHLTTLYTHLDALREEASGQLQKALLQTGGTPADRSHRDSATALYSDRIAQYGAVENGLCFGRLDFTDGERRYVGRIGIFDEENDYEPLLIDWRAPASRPFYLATAAAPDGVRRRRHIRTEGRAVTGLDDEVLDLTEAHGTGRGAHDGVTGEAALLSALNATRTGRMKDIVETIQAEQDHVIRADLGGVLVVQGGPGTGKTAVALHRAAYLLYTHRQMLSSRVVLIVGPNTTFLKYISQVLPSLAETGVLLGTMGDLFPGVVAHREEPAEIAALKGRADMVDVLAAAVRDRQRVPDEPLTLHLDMLDGAAVLLEPAVIEDAQERARRSGKLHNLARPTFDTEIIHALSLVVADTIGIDPYADDPLGGDDAPGDPQLLDEADLAEIRRELRGEAEVLGALDWLWPILTPQQLVAGLFASDQRLAAAGASPLLKRSAKETKDGWTPADVPLLDEAAELLGEDETVREILAERRRKQQIAYAEGALEIAFGSRSIDVEDEDDPELLSVTDLLEADRLAERHDEEEKLTPAERAAADRKWAFGHVIVDEAQELSAMAWRLLMRRCPSRSMTVVGDVAQTGDLGGAAAWDDALKPYVGDRWRLRELTVNYRTPTEIMAVAAGVLAGIDPALEPPRSVRQSGIDPWVRGVPPARLAEALAEAVEVEAEAAGDGRLGVILPTGLFSELAPAVLKAAPDAAVGDEPELSSRVVVLTVKQAKGLEFDGVIVVDPQRLVDESPRGANDLYVALTRATQRLGILHPGTLPDSLYAVVGI</sequence>
<dbReference type="Pfam" id="PF13538">
    <property type="entry name" value="UvrD_C_2"/>
    <property type="match status" value="1"/>
</dbReference>
<dbReference type="GO" id="GO:0005829">
    <property type="term" value="C:cytosol"/>
    <property type="evidence" value="ECO:0007669"/>
    <property type="project" value="TreeGrafter"/>
</dbReference>
<evidence type="ECO:0000259" key="6">
    <source>
        <dbReference type="PROSITE" id="PS51198"/>
    </source>
</evidence>
<proteinExistence type="predicted"/>
<accession>A0A917WXT4</accession>
<dbReference type="PANTHER" id="PTHR11070:SF45">
    <property type="entry name" value="DNA 3'-5' HELICASE"/>
    <property type="match status" value="1"/>
</dbReference>
<dbReference type="Pfam" id="PF13245">
    <property type="entry name" value="AAA_19"/>
    <property type="match status" value="1"/>
</dbReference>
<dbReference type="Proteomes" id="UP000642070">
    <property type="component" value="Unassembled WGS sequence"/>
</dbReference>
<evidence type="ECO:0000313" key="7">
    <source>
        <dbReference type="EMBL" id="GGM37813.1"/>
    </source>
</evidence>
<feature type="domain" description="UvrD-like helicase ATP-binding" evidence="6">
    <location>
        <begin position="187"/>
        <end position="622"/>
    </location>
</feature>
<dbReference type="InterPro" id="IPR014016">
    <property type="entry name" value="UvrD-like_ATP-bd"/>
</dbReference>
<comment type="caution">
    <text evidence="7">The sequence shown here is derived from an EMBL/GenBank/DDBJ whole genome shotgun (WGS) entry which is preliminary data.</text>
</comment>
<keyword evidence="1 5" id="KW-0547">Nucleotide-binding</keyword>
<keyword evidence="4 5" id="KW-0067">ATP-binding</keyword>
<evidence type="ECO:0000256" key="5">
    <source>
        <dbReference type="PROSITE-ProRule" id="PRU00560"/>
    </source>
</evidence>
<protein>
    <submittedName>
        <fullName evidence="7">DNA helicase</fullName>
    </submittedName>
</protein>
<dbReference type="SUPFAM" id="SSF52540">
    <property type="entry name" value="P-loop containing nucleoside triphosphate hydrolases"/>
    <property type="match status" value="1"/>
</dbReference>
<evidence type="ECO:0000256" key="1">
    <source>
        <dbReference type="ARBA" id="ARBA00022741"/>
    </source>
</evidence>
<dbReference type="PANTHER" id="PTHR11070">
    <property type="entry name" value="UVRD / RECB / PCRA DNA HELICASE FAMILY MEMBER"/>
    <property type="match status" value="1"/>
</dbReference>
<reference evidence="7" key="2">
    <citation type="submission" date="2020-09" db="EMBL/GenBank/DDBJ databases">
        <authorList>
            <person name="Sun Q."/>
            <person name="Ohkuma M."/>
        </authorList>
    </citation>
    <scope>NUCLEOTIDE SEQUENCE</scope>
    <source>
        <strain evidence="7">JCM 19831</strain>
    </source>
</reference>
<evidence type="ECO:0000256" key="4">
    <source>
        <dbReference type="ARBA" id="ARBA00022840"/>
    </source>
</evidence>
<keyword evidence="8" id="KW-1185">Reference proteome</keyword>
<evidence type="ECO:0000256" key="2">
    <source>
        <dbReference type="ARBA" id="ARBA00022801"/>
    </source>
</evidence>
<organism evidence="7 8">
    <name type="scientific">Dactylosporangium sucinum</name>
    <dbReference type="NCBI Taxonomy" id="1424081"/>
    <lineage>
        <taxon>Bacteria</taxon>
        <taxon>Bacillati</taxon>
        <taxon>Actinomycetota</taxon>
        <taxon>Actinomycetes</taxon>
        <taxon>Micromonosporales</taxon>
        <taxon>Micromonosporaceae</taxon>
        <taxon>Dactylosporangium</taxon>
    </lineage>
</organism>
<dbReference type="GO" id="GO:0043138">
    <property type="term" value="F:3'-5' DNA helicase activity"/>
    <property type="evidence" value="ECO:0007669"/>
    <property type="project" value="TreeGrafter"/>
</dbReference>
<dbReference type="EMBL" id="BMPI01000021">
    <property type="protein sequence ID" value="GGM37813.1"/>
    <property type="molecule type" value="Genomic_DNA"/>
</dbReference>
<evidence type="ECO:0000256" key="3">
    <source>
        <dbReference type="ARBA" id="ARBA00022806"/>
    </source>
</evidence>
<dbReference type="GO" id="GO:0003677">
    <property type="term" value="F:DNA binding"/>
    <property type="evidence" value="ECO:0007669"/>
    <property type="project" value="InterPro"/>
</dbReference>
<gene>
    <name evidence="7" type="ORF">GCM10007977_044130</name>
</gene>
<keyword evidence="3 5" id="KW-0347">Helicase</keyword>
<dbReference type="GO" id="GO:0000725">
    <property type="term" value="P:recombinational repair"/>
    <property type="evidence" value="ECO:0007669"/>
    <property type="project" value="TreeGrafter"/>
</dbReference>
<name>A0A917WXT4_9ACTN</name>
<keyword evidence="2 5" id="KW-0378">Hydrolase</keyword>
<dbReference type="GO" id="GO:0016787">
    <property type="term" value="F:hydrolase activity"/>
    <property type="evidence" value="ECO:0007669"/>
    <property type="project" value="UniProtKB-UniRule"/>
</dbReference>
<dbReference type="AlphaFoldDB" id="A0A917WXT4"/>
<reference evidence="7" key="1">
    <citation type="journal article" date="2014" name="Int. J. Syst. Evol. Microbiol.">
        <title>Complete genome sequence of Corynebacterium casei LMG S-19264T (=DSM 44701T), isolated from a smear-ripened cheese.</title>
        <authorList>
            <consortium name="US DOE Joint Genome Institute (JGI-PGF)"/>
            <person name="Walter F."/>
            <person name="Albersmeier A."/>
            <person name="Kalinowski J."/>
            <person name="Ruckert C."/>
        </authorList>
    </citation>
    <scope>NUCLEOTIDE SEQUENCE</scope>
    <source>
        <strain evidence="7">JCM 19831</strain>
    </source>
</reference>
<dbReference type="InterPro" id="IPR027785">
    <property type="entry name" value="UvrD-like_helicase_C"/>
</dbReference>
<dbReference type="InterPro" id="IPR000212">
    <property type="entry name" value="DNA_helicase_UvrD/REP"/>
</dbReference>
<evidence type="ECO:0000313" key="8">
    <source>
        <dbReference type="Proteomes" id="UP000642070"/>
    </source>
</evidence>
<dbReference type="RefSeq" id="WP_190251797.1">
    <property type="nucleotide sequence ID" value="NZ_BMPI01000021.1"/>
</dbReference>
<dbReference type="InterPro" id="IPR027417">
    <property type="entry name" value="P-loop_NTPase"/>
</dbReference>